<organism evidence="14 15">
    <name type="scientific">Olleya aquimaris</name>
    <dbReference type="NCBI Taxonomy" id="639310"/>
    <lineage>
        <taxon>Bacteria</taxon>
        <taxon>Pseudomonadati</taxon>
        <taxon>Bacteroidota</taxon>
        <taxon>Flavobacteriia</taxon>
        <taxon>Flavobacteriales</taxon>
        <taxon>Flavobacteriaceae</taxon>
    </lineage>
</organism>
<dbReference type="AlphaFoldDB" id="A0A327RMV0"/>
<dbReference type="InterPro" id="IPR050147">
    <property type="entry name" value="Ser/Thr_Dehydratase"/>
</dbReference>
<dbReference type="InterPro" id="IPR000634">
    <property type="entry name" value="Ser/Thr_deHydtase_PyrdxlP-BS"/>
</dbReference>
<dbReference type="GO" id="GO:0009097">
    <property type="term" value="P:isoleucine biosynthetic process"/>
    <property type="evidence" value="ECO:0007669"/>
    <property type="project" value="UniProtKB-UniRule"/>
</dbReference>
<dbReference type="GO" id="GO:0006565">
    <property type="term" value="P:L-serine catabolic process"/>
    <property type="evidence" value="ECO:0007669"/>
    <property type="project" value="TreeGrafter"/>
</dbReference>
<keyword evidence="8 12" id="KW-0663">Pyridoxal phosphate</keyword>
<dbReference type="GO" id="GO:0006567">
    <property type="term" value="P:L-threonine catabolic process"/>
    <property type="evidence" value="ECO:0007669"/>
    <property type="project" value="TreeGrafter"/>
</dbReference>
<evidence type="ECO:0000256" key="9">
    <source>
        <dbReference type="ARBA" id="ARBA00023239"/>
    </source>
</evidence>
<dbReference type="InterPro" id="IPR011820">
    <property type="entry name" value="IlvA"/>
</dbReference>
<dbReference type="PROSITE" id="PS00165">
    <property type="entry name" value="DEHYDRATASE_SER_THR"/>
    <property type="match status" value="1"/>
</dbReference>
<dbReference type="PANTHER" id="PTHR48078:SF11">
    <property type="entry name" value="THREONINE DEHYDRATASE, MITOCHONDRIAL"/>
    <property type="match status" value="1"/>
</dbReference>
<accession>A0A327RMV0</accession>
<evidence type="ECO:0000256" key="11">
    <source>
        <dbReference type="ARBA" id="ARBA00025527"/>
    </source>
</evidence>
<dbReference type="GO" id="GO:0030170">
    <property type="term" value="F:pyridoxal phosphate binding"/>
    <property type="evidence" value="ECO:0007669"/>
    <property type="project" value="InterPro"/>
</dbReference>
<evidence type="ECO:0000256" key="3">
    <source>
        <dbReference type="ARBA" id="ARBA00004810"/>
    </source>
</evidence>
<dbReference type="EMBL" id="QLLO01000001">
    <property type="protein sequence ID" value="RAJ17811.1"/>
    <property type="molecule type" value="Genomic_DNA"/>
</dbReference>
<comment type="caution">
    <text evidence="14">The sequence shown here is derived from an EMBL/GenBank/DDBJ whole genome shotgun (WGS) entry which is preliminary data.</text>
</comment>
<evidence type="ECO:0000256" key="12">
    <source>
        <dbReference type="RuleBase" id="RU362012"/>
    </source>
</evidence>
<evidence type="ECO:0000256" key="7">
    <source>
        <dbReference type="ARBA" id="ARBA00022624"/>
    </source>
</evidence>
<evidence type="ECO:0000256" key="4">
    <source>
        <dbReference type="ARBA" id="ARBA00010869"/>
    </source>
</evidence>
<comment type="pathway">
    <text evidence="3 12">Amino-acid biosynthesis; L-isoleucine biosynthesis; 2-oxobutanoate from L-threonine: step 1/1.</text>
</comment>
<dbReference type="Pfam" id="PF00585">
    <property type="entry name" value="Thr_dehydrat_C"/>
    <property type="match status" value="1"/>
</dbReference>
<keyword evidence="15" id="KW-1185">Reference proteome</keyword>
<dbReference type="OrthoDB" id="9811476at2"/>
<dbReference type="NCBIfam" id="TIGR02079">
    <property type="entry name" value="THD1"/>
    <property type="match status" value="1"/>
</dbReference>
<keyword evidence="9 12" id="KW-0456">Lyase</keyword>
<dbReference type="NCBIfam" id="NF006390">
    <property type="entry name" value="PRK08639.1"/>
    <property type="match status" value="1"/>
</dbReference>
<name>A0A327RMV0_9FLAO</name>
<dbReference type="GO" id="GO:0004794">
    <property type="term" value="F:threonine deaminase activity"/>
    <property type="evidence" value="ECO:0007669"/>
    <property type="project" value="UniProtKB-UniRule"/>
</dbReference>
<dbReference type="FunFam" id="3.40.50.1100:FF:000005">
    <property type="entry name" value="Threonine dehydratase catabolic"/>
    <property type="match status" value="1"/>
</dbReference>
<dbReference type="UniPathway" id="UPA00047">
    <property type="reaction ID" value="UER00054"/>
</dbReference>
<evidence type="ECO:0000313" key="14">
    <source>
        <dbReference type="EMBL" id="RAJ17811.1"/>
    </source>
</evidence>
<reference evidence="14 15" key="1">
    <citation type="submission" date="2018-06" db="EMBL/GenBank/DDBJ databases">
        <title>Genomic Encyclopedia of Archaeal and Bacterial Type Strains, Phase II (KMG-II): from individual species to whole genera.</title>
        <authorList>
            <person name="Goeker M."/>
        </authorList>
    </citation>
    <scope>NUCLEOTIDE SEQUENCE [LARGE SCALE GENOMIC DNA]</scope>
    <source>
        <strain evidence="14 15">DSM 24464</strain>
    </source>
</reference>
<gene>
    <name evidence="12" type="primary">ilvA</name>
    <name evidence="14" type="ORF">LY08_00079</name>
</gene>
<keyword evidence="7 12" id="KW-0412">Isoleucine biosynthesis</keyword>
<dbReference type="RefSeq" id="WP_111658452.1">
    <property type="nucleotide sequence ID" value="NZ_QLLO01000001.1"/>
</dbReference>
<dbReference type="InterPro" id="IPR001721">
    <property type="entry name" value="TD_ACT-like"/>
</dbReference>
<comment type="function">
    <text evidence="11 12">Catalyzes the anaerobic formation of alpha-ketobutyrate and ammonia from threonine in a two-step reaction. The first step involved a dehydration of threonine and a production of enamine intermediates (aminocrotonate), which tautomerizes to its imine form (iminobutyrate). Both intermediates are unstable and short-lived. The second step is the nonenzymatic hydrolysis of the enamine/imine intermediates to form 2-ketobutyrate and free ammonia. In the low water environment of the cell, the second step is accelerated by RidA.</text>
</comment>
<dbReference type="Gene3D" id="3.40.50.1100">
    <property type="match status" value="2"/>
</dbReference>
<proteinExistence type="inferred from homology"/>
<keyword evidence="10 12" id="KW-0100">Branched-chain amino acid biosynthesis</keyword>
<comment type="subunit">
    <text evidence="5 12">Homotetramer.</text>
</comment>
<dbReference type="EC" id="4.3.1.19" evidence="12"/>
<evidence type="ECO:0000256" key="8">
    <source>
        <dbReference type="ARBA" id="ARBA00022898"/>
    </source>
</evidence>
<keyword evidence="6 12" id="KW-0028">Amino-acid biosynthesis</keyword>
<comment type="cofactor">
    <cofactor evidence="2 12">
        <name>pyridoxal 5'-phosphate</name>
        <dbReference type="ChEBI" id="CHEBI:597326"/>
    </cofactor>
</comment>
<comment type="catalytic activity">
    <reaction evidence="1 12">
        <text>L-threonine = 2-oxobutanoate + NH4(+)</text>
        <dbReference type="Rhea" id="RHEA:22108"/>
        <dbReference type="ChEBI" id="CHEBI:16763"/>
        <dbReference type="ChEBI" id="CHEBI:28938"/>
        <dbReference type="ChEBI" id="CHEBI:57926"/>
        <dbReference type="EC" id="4.3.1.19"/>
    </reaction>
</comment>
<dbReference type="InterPro" id="IPR001926">
    <property type="entry name" value="TrpB-like_PALP"/>
</dbReference>
<evidence type="ECO:0000313" key="15">
    <source>
        <dbReference type="Proteomes" id="UP000248703"/>
    </source>
</evidence>
<sequence length="422" mass="46886">MEETKTTYRPTLEAIEAAAEKLKGIASVTPLTKNARYSKQFQANIYFKREDLQEVRSYKIRGAYNKISSLNATQIENEIVCASAGNHAQGFALSCKLLKIKGTIFMPSPTPNQKIEQVKMFGEDYIDVVLVGDSFDDAYHAAMEACERLNKTFIHPFNDQKVIEGQATVGLEIIDQLQEHPIHYVFVPVGGGGLAAGLSSVFKLLSPQTKIISVEPKGAPAMLNSIRNNKNITLKSIDNFVDGAAVKRVGDLNFAICKETLHRVVTVDEGKICQTILDLYNKDAIIVEPAGALSLCALDLFSEEIKGKNVVCVISGSNNDITRTAEIKERALLYSNLKHYFIVKFPQRAGALRDFVVDILGPTDDITHFEYTKKANRENDVAVVGLELKSPDDLEPLITKMKLHNFYGDYLNDKTDLFQFLV</sequence>
<feature type="domain" description="ACT-like" evidence="13">
    <location>
        <begin position="339"/>
        <end position="416"/>
    </location>
</feature>
<evidence type="ECO:0000256" key="2">
    <source>
        <dbReference type="ARBA" id="ARBA00001933"/>
    </source>
</evidence>
<dbReference type="SUPFAM" id="SSF53686">
    <property type="entry name" value="Tryptophan synthase beta subunit-like PLP-dependent enzymes"/>
    <property type="match status" value="1"/>
</dbReference>
<dbReference type="CDD" id="cd01562">
    <property type="entry name" value="Thr-dehyd"/>
    <property type="match status" value="1"/>
</dbReference>
<dbReference type="Pfam" id="PF00291">
    <property type="entry name" value="PALP"/>
    <property type="match status" value="1"/>
</dbReference>
<comment type="similarity">
    <text evidence="4 12">Belongs to the serine/threonine dehydratase family.</text>
</comment>
<evidence type="ECO:0000256" key="1">
    <source>
        <dbReference type="ARBA" id="ARBA00001274"/>
    </source>
</evidence>
<protein>
    <recommendedName>
        <fullName evidence="12">L-threonine dehydratase</fullName>
        <ecNumber evidence="12">4.3.1.19</ecNumber>
    </recommendedName>
    <alternativeName>
        <fullName evidence="12">Threonine deaminase</fullName>
    </alternativeName>
</protein>
<dbReference type="GO" id="GO:0003941">
    <property type="term" value="F:L-serine ammonia-lyase activity"/>
    <property type="evidence" value="ECO:0007669"/>
    <property type="project" value="TreeGrafter"/>
</dbReference>
<dbReference type="PANTHER" id="PTHR48078">
    <property type="entry name" value="THREONINE DEHYDRATASE, MITOCHONDRIAL-RELATED"/>
    <property type="match status" value="1"/>
</dbReference>
<dbReference type="PROSITE" id="PS51672">
    <property type="entry name" value="ACT_LIKE"/>
    <property type="match status" value="1"/>
</dbReference>
<dbReference type="InterPro" id="IPR036052">
    <property type="entry name" value="TrpB-like_PALP_sf"/>
</dbReference>
<evidence type="ECO:0000256" key="10">
    <source>
        <dbReference type="ARBA" id="ARBA00023304"/>
    </source>
</evidence>
<dbReference type="Proteomes" id="UP000248703">
    <property type="component" value="Unassembled WGS sequence"/>
</dbReference>
<evidence type="ECO:0000256" key="5">
    <source>
        <dbReference type="ARBA" id="ARBA00011881"/>
    </source>
</evidence>
<evidence type="ECO:0000256" key="6">
    <source>
        <dbReference type="ARBA" id="ARBA00022605"/>
    </source>
</evidence>
<evidence type="ECO:0000259" key="13">
    <source>
        <dbReference type="PROSITE" id="PS51672"/>
    </source>
</evidence>